<dbReference type="InterPro" id="IPR011006">
    <property type="entry name" value="CheY-like_superfamily"/>
</dbReference>
<keyword evidence="7" id="KW-0804">Transcription</keyword>
<keyword evidence="4" id="KW-0902">Two-component regulatory system</keyword>
<dbReference type="SMART" id="SM00342">
    <property type="entry name" value="HTH_ARAC"/>
    <property type="match status" value="1"/>
</dbReference>
<keyword evidence="12" id="KW-1185">Reference proteome</keyword>
<dbReference type="InterPro" id="IPR009057">
    <property type="entry name" value="Homeodomain-like_sf"/>
</dbReference>
<evidence type="ECO:0000259" key="9">
    <source>
        <dbReference type="PROSITE" id="PS01124"/>
    </source>
</evidence>
<dbReference type="Proteomes" id="UP001596113">
    <property type="component" value="Unassembled WGS sequence"/>
</dbReference>
<keyword evidence="3 8" id="KW-0597">Phosphoprotein</keyword>
<evidence type="ECO:0000313" key="12">
    <source>
        <dbReference type="Proteomes" id="UP001596113"/>
    </source>
</evidence>
<dbReference type="RefSeq" id="WP_378138799.1">
    <property type="nucleotide sequence ID" value="NZ_JBHSMI010000056.1"/>
</dbReference>
<organism evidence="11 12">
    <name type="scientific">Cohnella soli</name>
    <dbReference type="NCBI Taxonomy" id="425005"/>
    <lineage>
        <taxon>Bacteria</taxon>
        <taxon>Bacillati</taxon>
        <taxon>Bacillota</taxon>
        <taxon>Bacilli</taxon>
        <taxon>Bacillales</taxon>
        <taxon>Paenibacillaceae</taxon>
        <taxon>Cohnella</taxon>
    </lineage>
</organism>
<dbReference type="EMBL" id="JBHSMI010000056">
    <property type="protein sequence ID" value="MFC5406707.1"/>
    <property type="molecule type" value="Genomic_DNA"/>
</dbReference>
<evidence type="ECO:0000256" key="6">
    <source>
        <dbReference type="ARBA" id="ARBA00023125"/>
    </source>
</evidence>
<keyword evidence="6" id="KW-0238">DNA-binding</keyword>
<evidence type="ECO:0000256" key="1">
    <source>
        <dbReference type="ARBA" id="ARBA00004496"/>
    </source>
</evidence>
<protein>
    <submittedName>
        <fullName evidence="11">Response regulator</fullName>
    </submittedName>
</protein>
<dbReference type="InterPro" id="IPR051552">
    <property type="entry name" value="HptR"/>
</dbReference>
<dbReference type="PRINTS" id="PR00032">
    <property type="entry name" value="HTHARAC"/>
</dbReference>
<gene>
    <name evidence="11" type="ORF">ACFPOF_28585</name>
</gene>
<reference evidence="12" key="1">
    <citation type="journal article" date="2019" name="Int. J. Syst. Evol. Microbiol.">
        <title>The Global Catalogue of Microorganisms (GCM) 10K type strain sequencing project: providing services to taxonomists for standard genome sequencing and annotation.</title>
        <authorList>
            <consortium name="The Broad Institute Genomics Platform"/>
            <consortium name="The Broad Institute Genome Sequencing Center for Infectious Disease"/>
            <person name="Wu L."/>
            <person name="Ma J."/>
        </authorList>
    </citation>
    <scope>NUCLEOTIDE SEQUENCE [LARGE SCALE GENOMIC DNA]</scope>
    <source>
        <strain evidence="12">CGMCC 1.18575</strain>
    </source>
</reference>
<dbReference type="Pfam" id="PF12833">
    <property type="entry name" value="HTH_18"/>
    <property type="match status" value="1"/>
</dbReference>
<name>A0ABW0I3Q1_9BACL</name>
<dbReference type="SUPFAM" id="SSF46689">
    <property type="entry name" value="Homeodomain-like"/>
    <property type="match status" value="2"/>
</dbReference>
<dbReference type="CDD" id="cd17536">
    <property type="entry name" value="REC_YesN-like"/>
    <property type="match status" value="1"/>
</dbReference>
<evidence type="ECO:0000259" key="10">
    <source>
        <dbReference type="PROSITE" id="PS50110"/>
    </source>
</evidence>
<feature type="domain" description="Response regulatory" evidence="10">
    <location>
        <begin position="3"/>
        <end position="120"/>
    </location>
</feature>
<sequence length="527" mass="59205">MYDIILVDDSAEIRTGLSLKLDWKAYGFRIGMEASNGEEALALLHDRRVSVVVTDIRMPIMDGLALLSECAARYPATKTIVLSGYDDFPLVRTALRQGAKDYLLKPVLKDELIAVLVKIKKELDEERETILCKIAHEQLPLSEAQLQLSTYGLAEWGAPDAAVLFVTAEIRLPASRVEDMRQDRSNSPSAGAFKHAFHLLASEVAAPWGDSTAVFHDEHQPERVYFIMRQSSATSETDERIARFVQSLTETTTRYLRLELVVGIGHAVSGVDQWHVGLASSLASLNRSKPEAISQAIYDNGRDINREMMLPAAAVRKFTAAIEKMSVPHMRQALDEIAQIGKRSSVQSYSFFLVQLCLALDEWIHKHDLKHLELQPMLWPYINAEWRYESFDQRLDGIRSMAERVIETLQSSKGKGREETIAAICEHIHKYYGEEELSLASIANQHHYNAAYLSDLFRKTTGSTFSDYVLQVRMNNASRMLRDGGLKIADIAQLTGFSSAAYFSNVFKGYFGSGPNEYRKSTLTAEN</sequence>
<dbReference type="Gene3D" id="1.10.10.60">
    <property type="entry name" value="Homeodomain-like"/>
    <property type="match status" value="2"/>
</dbReference>
<dbReference type="Pfam" id="PF00072">
    <property type="entry name" value="Response_reg"/>
    <property type="match status" value="1"/>
</dbReference>
<evidence type="ECO:0000256" key="2">
    <source>
        <dbReference type="ARBA" id="ARBA00022490"/>
    </source>
</evidence>
<evidence type="ECO:0000256" key="3">
    <source>
        <dbReference type="ARBA" id="ARBA00022553"/>
    </source>
</evidence>
<comment type="caution">
    <text evidence="11">The sequence shown here is derived from an EMBL/GenBank/DDBJ whole genome shotgun (WGS) entry which is preliminary data.</text>
</comment>
<evidence type="ECO:0000256" key="7">
    <source>
        <dbReference type="ARBA" id="ARBA00023163"/>
    </source>
</evidence>
<evidence type="ECO:0000256" key="4">
    <source>
        <dbReference type="ARBA" id="ARBA00023012"/>
    </source>
</evidence>
<dbReference type="InterPro" id="IPR018060">
    <property type="entry name" value="HTH_AraC"/>
</dbReference>
<dbReference type="Gene3D" id="3.40.50.2300">
    <property type="match status" value="1"/>
</dbReference>
<keyword evidence="2" id="KW-0963">Cytoplasm</keyword>
<dbReference type="PANTHER" id="PTHR42713">
    <property type="entry name" value="HISTIDINE KINASE-RELATED"/>
    <property type="match status" value="1"/>
</dbReference>
<dbReference type="InterPro" id="IPR020449">
    <property type="entry name" value="Tscrpt_reg_AraC-type_HTH"/>
</dbReference>
<evidence type="ECO:0000313" key="11">
    <source>
        <dbReference type="EMBL" id="MFC5406707.1"/>
    </source>
</evidence>
<evidence type="ECO:0000256" key="8">
    <source>
        <dbReference type="PROSITE-ProRule" id="PRU00169"/>
    </source>
</evidence>
<dbReference type="SMART" id="SM00448">
    <property type="entry name" value="REC"/>
    <property type="match status" value="1"/>
</dbReference>
<evidence type="ECO:0000256" key="5">
    <source>
        <dbReference type="ARBA" id="ARBA00023015"/>
    </source>
</evidence>
<dbReference type="InterPro" id="IPR001789">
    <property type="entry name" value="Sig_transdc_resp-reg_receiver"/>
</dbReference>
<dbReference type="PROSITE" id="PS50110">
    <property type="entry name" value="RESPONSE_REGULATORY"/>
    <property type="match status" value="1"/>
</dbReference>
<feature type="modified residue" description="4-aspartylphosphate" evidence="8">
    <location>
        <position position="55"/>
    </location>
</feature>
<comment type="subcellular location">
    <subcellularLocation>
        <location evidence="1">Cytoplasm</location>
    </subcellularLocation>
</comment>
<dbReference type="PANTHER" id="PTHR42713:SF3">
    <property type="entry name" value="TRANSCRIPTIONAL REGULATORY PROTEIN HPTR"/>
    <property type="match status" value="1"/>
</dbReference>
<accession>A0ABW0I3Q1</accession>
<dbReference type="SUPFAM" id="SSF52172">
    <property type="entry name" value="CheY-like"/>
    <property type="match status" value="1"/>
</dbReference>
<keyword evidence="5" id="KW-0805">Transcription regulation</keyword>
<proteinExistence type="predicted"/>
<feature type="domain" description="HTH araC/xylS-type" evidence="9">
    <location>
        <begin position="422"/>
        <end position="521"/>
    </location>
</feature>
<dbReference type="PROSITE" id="PS01124">
    <property type="entry name" value="HTH_ARAC_FAMILY_2"/>
    <property type="match status" value="1"/>
</dbReference>